<dbReference type="GO" id="GO:0005634">
    <property type="term" value="C:nucleus"/>
    <property type="evidence" value="ECO:0007669"/>
    <property type="project" value="TreeGrafter"/>
</dbReference>
<keyword evidence="7" id="KW-1185">Reference proteome</keyword>
<dbReference type="Gene3D" id="1.10.150.60">
    <property type="entry name" value="ARID DNA-binding domain"/>
    <property type="match status" value="1"/>
</dbReference>
<evidence type="ECO:0000256" key="1">
    <source>
        <dbReference type="ARBA" id="ARBA00023015"/>
    </source>
</evidence>
<evidence type="ECO:0000313" key="5">
    <source>
        <dbReference type="EMBL" id="ELU13561.1"/>
    </source>
</evidence>
<evidence type="ECO:0000313" key="6">
    <source>
        <dbReference type="EnsemblMetazoa" id="CapteP146844"/>
    </source>
</evidence>
<dbReference type="Proteomes" id="UP000014760">
    <property type="component" value="Unassembled WGS sequence"/>
</dbReference>
<accession>R7VB65</accession>
<organism evidence="5">
    <name type="scientific">Capitella teleta</name>
    <name type="common">Polychaete worm</name>
    <dbReference type="NCBI Taxonomy" id="283909"/>
    <lineage>
        <taxon>Eukaryota</taxon>
        <taxon>Metazoa</taxon>
        <taxon>Spiralia</taxon>
        <taxon>Lophotrochozoa</taxon>
        <taxon>Annelida</taxon>
        <taxon>Polychaeta</taxon>
        <taxon>Sedentaria</taxon>
        <taxon>Scolecida</taxon>
        <taxon>Capitellidae</taxon>
        <taxon>Capitella</taxon>
    </lineage>
</organism>
<dbReference type="SMART" id="SM01014">
    <property type="entry name" value="ARID"/>
    <property type="match status" value="1"/>
</dbReference>
<keyword evidence="1" id="KW-0805">Transcription regulation</keyword>
<reference evidence="6" key="3">
    <citation type="submission" date="2015-06" db="UniProtKB">
        <authorList>
            <consortium name="EnsemblMetazoa"/>
        </authorList>
    </citation>
    <scope>IDENTIFICATION</scope>
</reference>
<reference evidence="7" key="1">
    <citation type="submission" date="2012-12" db="EMBL/GenBank/DDBJ databases">
        <authorList>
            <person name="Hellsten U."/>
            <person name="Grimwood J."/>
            <person name="Chapman J.A."/>
            <person name="Shapiro H."/>
            <person name="Aerts A."/>
            <person name="Otillar R.P."/>
            <person name="Terry A.Y."/>
            <person name="Boore J.L."/>
            <person name="Simakov O."/>
            <person name="Marletaz F."/>
            <person name="Cho S.-J."/>
            <person name="Edsinger-Gonzales E."/>
            <person name="Havlak P."/>
            <person name="Kuo D.-H."/>
            <person name="Larsson T."/>
            <person name="Lv J."/>
            <person name="Arendt D."/>
            <person name="Savage R."/>
            <person name="Osoegawa K."/>
            <person name="de Jong P."/>
            <person name="Lindberg D.R."/>
            <person name="Seaver E.C."/>
            <person name="Weisblat D.A."/>
            <person name="Putnam N.H."/>
            <person name="Grigoriev I.V."/>
            <person name="Rokhsar D.S."/>
        </authorList>
    </citation>
    <scope>NUCLEOTIDE SEQUENCE</scope>
    <source>
        <strain evidence="7">I ESC-2004</strain>
    </source>
</reference>
<dbReference type="OrthoDB" id="10068428at2759"/>
<dbReference type="PANTHER" id="PTHR13964">
    <property type="entry name" value="RBP-RELATED"/>
    <property type="match status" value="1"/>
</dbReference>
<name>R7VB65_CAPTE</name>
<dbReference type="GO" id="GO:0006357">
    <property type="term" value="P:regulation of transcription by RNA polymerase II"/>
    <property type="evidence" value="ECO:0007669"/>
    <property type="project" value="TreeGrafter"/>
</dbReference>
<evidence type="ECO:0000256" key="3">
    <source>
        <dbReference type="ARBA" id="ARBA00023242"/>
    </source>
</evidence>
<dbReference type="Pfam" id="PF01388">
    <property type="entry name" value="ARID"/>
    <property type="match status" value="1"/>
</dbReference>
<evidence type="ECO:0000256" key="2">
    <source>
        <dbReference type="ARBA" id="ARBA00023163"/>
    </source>
</evidence>
<feature type="domain" description="ARID" evidence="4">
    <location>
        <begin position="1"/>
        <end position="81"/>
    </location>
</feature>
<dbReference type="PROSITE" id="PS51011">
    <property type="entry name" value="ARID"/>
    <property type="match status" value="1"/>
</dbReference>
<feature type="non-terminal residue" evidence="5">
    <location>
        <position position="1"/>
    </location>
</feature>
<dbReference type="OMA" id="KMGIAIM"/>
<dbReference type="STRING" id="283909.R7VB65"/>
<evidence type="ECO:0000313" key="7">
    <source>
        <dbReference type="Proteomes" id="UP000014760"/>
    </source>
</evidence>
<evidence type="ECO:0000259" key="4">
    <source>
        <dbReference type="PROSITE" id="PS51011"/>
    </source>
</evidence>
<sequence>EEKDRFVAQLYKFMDDSSTPINKGPQIASRDLNLYRLFRIVQNLGGYNKVTNQVKWPIVHRKMRLPLTVNAVNQLKSSYNK</sequence>
<dbReference type="SMART" id="SM00501">
    <property type="entry name" value="BRIGHT"/>
    <property type="match status" value="1"/>
</dbReference>
<keyword evidence="2" id="KW-0804">Transcription</keyword>
<dbReference type="SUPFAM" id="SSF46774">
    <property type="entry name" value="ARID-like"/>
    <property type="match status" value="1"/>
</dbReference>
<dbReference type="HOGENOM" id="CLU_183434_0_0_1"/>
<reference evidence="5 7" key="2">
    <citation type="journal article" date="2013" name="Nature">
        <title>Insights into bilaterian evolution from three spiralian genomes.</title>
        <authorList>
            <person name="Simakov O."/>
            <person name="Marletaz F."/>
            <person name="Cho S.J."/>
            <person name="Edsinger-Gonzales E."/>
            <person name="Havlak P."/>
            <person name="Hellsten U."/>
            <person name="Kuo D.H."/>
            <person name="Larsson T."/>
            <person name="Lv J."/>
            <person name="Arendt D."/>
            <person name="Savage R."/>
            <person name="Osoegawa K."/>
            <person name="de Jong P."/>
            <person name="Grimwood J."/>
            <person name="Chapman J.A."/>
            <person name="Shapiro H."/>
            <person name="Aerts A."/>
            <person name="Otillar R.P."/>
            <person name="Terry A.Y."/>
            <person name="Boore J.L."/>
            <person name="Grigoriev I.V."/>
            <person name="Lindberg D.R."/>
            <person name="Seaver E.C."/>
            <person name="Weisblat D.A."/>
            <person name="Putnam N.H."/>
            <person name="Rokhsar D.S."/>
        </authorList>
    </citation>
    <scope>NUCLEOTIDE SEQUENCE</scope>
    <source>
        <strain evidence="5 7">I ESC-2004</strain>
    </source>
</reference>
<dbReference type="EMBL" id="KB295123">
    <property type="protein sequence ID" value="ELU13561.1"/>
    <property type="molecule type" value="Genomic_DNA"/>
</dbReference>
<gene>
    <name evidence="5" type="ORF">CAPTEDRAFT_146844</name>
</gene>
<dbReference type="PANTHER" id="PTHR13964:SF27">
    <property type="entry name" value="HAT-TRICK, ISOFORM D"/>
    <property type="match status" value="1"/>
</dbReference>
<proteinExistence type="predicted"/>
<dbReference type="EMBL" id="AMQN01005091">
    <property type="status" value="NOT_ANNOTATED_CDS"/>
    <property type="molecule type" value="Genomic_DNA"/>
</dbReference>
<dbReference type="EnsemblMetazoa" id="CapteT146844">
    <property type="protein sequence ID" value="CapteP146844"/>
    <property type="gene ID" value="CapteG146844"/>
</dbReference>
<protein>
    <recommendedName>
        <fullName evidence="4">ARID domain-containing protein</fullName>
    </recommendedName>
</protein>
<dbReference type="InterPro" id="IPR051232">
    <property type="entry name" value="ARID/SWI1_ChromRemod"/>
</dbReference>
<keyword evidence="3" id="KW-0539">Nucleus</keyword>
<dbReference type="AlphaFoldDB" id="R7VB65"/>
<dbReference type="InterPro" id="IPR001606">
    <property type="entry name" value="ARID_dom"/>
</dbReference>
<dbReference type="InterPro" id="IPR036431">
    <property type="entry name" value="ARID_dom_sf"/>
</dbReference>
<dbReference type="GO" id="GO:0000976">
    <property type="term" value="F:transcription cis-regulatory region binding"/>
    <property type="evidence" value="ECO:0007669"/>
    <property type="project" value="TreeGrafter"/>
</dbReference>